<evidence type="ECO:0000256" key="1">
    <source>
        <dbReference type="SAM" id="MobiDB-lite"/>
    </source>
</evidence>
<dbReference type="Pfam" id="PF08241">
    <property type="entry name" value="Methyltransf_11"/>
    <property type="match status" value="1"/>
</dbReference>
<keyword evidence="3" id="KW-0489">Methyltransferase</keyword>
<dbReference type="Gene3D" id="3.40.50.150">
    <property type="entry name" value="Vaccinia Virus protein VP39"/>
    <property type="match status" value="1"/>
</dbReference>
<evidence type="ECO:0000259" key="2">
    <source>
        <dbReference type="Pfam" id="PF08241"/>
    </source>
</evidence>
<dbReference type="GO" id="GO:0032259">
    <property type="term" value="P:methylation"/>
    <property type="evidence" value="ECO:0007669"/>
    <property type="project" value="UniProtKB-KW"/>
</dbReference>
<dbReference type="InterPro" id="IPR013216">
    <property type="entry name" value="Methyltransf_11"/>
</dbReference>
<dbReference type="SUPFAM" id="SSF53335">
    <property type="entry name" value="S-adenosyl-L-methionine-dependent methyltransferases"/>
    <property type="match status" value="1"/>
</dbReference>
<feature type="region of interest" description="Disordered" evidence="1">
    <location>
        <begin position="1"/>
        <end position="28"/>
    </location>
</feature>
<evidence type="ECO:0000313" key="3">
    <source>
        <dbReference type="EMBL" id="NUB92004.1"/>
    </source>
</evidence>
<dbReference type="GO" id="GO:0008757">
    <property type="term" value="F:S-adenosylmethionine-dependent methyltransferase activity"/>
    <property type="evidence" value="ECO:0007669"/>
    <property type="project" value="InterPro"/>
</dbReference>
<dbReference type="RefSeq" id="WP_174702295.1">
    <property type="nucleotide sequence ID" value="NZ_JABURA010000001.1"/>
</dbReference>
<sequence length="230" mass="25418">MTTNESARHGHSHAIGDHDGIGNRSKSIPGIQDAVADHVDEMDGSSTVNRLLTARYRRRHFARAGGRVLDVACGTGTNVEYLPDDVAYVGVDICPEMLTRAADRFEYLTRGESLYEMDAQDLAFDDDSFDTVVSSMSTCMFPDPVAALEEMARVCTPDGRILLLEHGRSSVGPIARLQDWRAEPRYEKTGCRWNQEPLAIVSRSELTVEESNTGLLGMVTMITARPPERD</sequence>
<organism evidence="3 4">
    <name type="scientific">Haloterrigena gelatinilytica</name>
    <dbReference type="NCBI Taxonomy" id="2741724"/>
    <lineage>
        <taxon>Archaea</taxon>
        <taxon>Methanobacteriati</taxon>
        <taxon>Methanobacteriota</taxon>
        <taxon>Stenosarchaea group</taxon>
        <taxon>Halobacteria</taxon>
        <taxon>Halobacteriales</taxon>
        <taxon>Natrialbaceae</taxon>
        <taxon>Haloterrigena</taxon>
    </lineage>
</organism>
<comment type="caution">
    <text evidence="3">The sequence shown here is derived from an EMBL/GenBank/DDBJ whole genome shotgun (WGS) entry which is preliminary data.</text>
</comment>
<dbReference type="InterPro" id="IPR029063">
    <property type="entry name" value="SAM-dependent_MTases_sf"/>
</dbReference>
<dbReference type="Proteomes" id="UP000728647">
    <property type="component" value="Unassembled WGS sequence"/>
</dbReference>
<evidence type="ECO:0000313" key="4">
    <source>
        <dbReference type="Proteomes" id="UP000728647"/>
    </source>
</evidence>
<reference evidence="3" key="1">
    <citation type="submission" date="2020-06" db="EMBL/GenBank/DDBJ databases">
        <title>Haloterrigena sp. nov., an extremely halophilic archaeon isolated from a saline sediment.</title>
        <authorList>
            <person name="Liu B.-B."/>
        </authorList>
    </citation>
    <scope>NUCLEOTIDE SEQUENCE</scope>
    <source>
        <strain evidence="3">SYSU A121-1</strain>
    </source>
</reference>
<dbReference type="OrthoDB" id="187433at2157"/>
<dbReference type="EMBL" id="JABURA010000001">
    <property type="protein sequence ID" value="NUB92004.1"/>
    <property type="molecule type" value="Genomic_DNA"/>
</dbReference>
<dbReference type="AlphaFoldDB" id="A0A8J8GPC8"/>
<name>A0A8J8GPC8_9EURY</name>
<dbReference type="PANTHER" id="PTHR42912:SF80">
    <property type="entry name" value="METHYLTRANSFERASE DOMAIN-CONTAINING PROTEIN"/>
    <property type="match status" value="1"/>
</dbReference>
<protein>
    <submittedName>
        <fullName evidence="3">Class I SAM-dependent methyltransferase</fullName>
    </submittedName>
</protein>
<accession>A0A8J8GPC8</accession>
<gene>
    <name evidence="3" type="ORF">HT576_13365</name>
</gene>
<dbReference type="PANTHER" id="PTHR42912">
    <property type="entry name" value="METHYLTRANSFERASE"/>
    <property type="match status" value="1"/>
</dbReference>
<dbReference type="CDD" id="cd02440">
    <property type="entry name" value="AdoMet_MTases"/>
    <property type="match status" value="1"/>
</dbReference>
<proteinExistence type="predicted"/>
<dbReference type="InterPro" id="IPR050508">
    <property type="entry name" value="Methyltransf_Superfamily"/>
</dbReference>
<keyword evidence="3" id="KW-0808">Transferase</keyword>
<feature type="domain" description="Methyltransferase type 11" evidence="2">
    <location>
        <begin position="69"/>
        <end position="162"/>
    </location>
</feature>